<reference evidence="4 5" key="2">
    <citation type="submission" date="2024-10" db="EMBL/GenBank/DDBJ databases">
        <authorList>
            <person name="Ryan C."/>
        </authorList>
    </citation>
    <scope>NUCLEOTIDE SEQUENCE [LARGE SCALE GENOMIC DNA]</scope>
</reference>
<dbReference type="Pfam" id="PF03151">
    <property type="entry name" value="TPT"/>
    <property type="match status" value="1"/>
</dbReference>
<reference evidence="5" key="1">
    <citation type="submission" date="2024-06" db="EMBL/GenBank/DDBJ databases">
        <authorList>
            <person name="Ryan C."/>
        </authorList>
    </citation>
    <scope>NUCLEOTIDE SEQUENCE [LARGE SCALE GENOMIC DNA]</scope>
</reference>
<proteinExistence type="predicted"/>
<name>A0ABC9GA28_9POAL</name>
<feature type="region of interest" description="Disordered" evidence="1">
    <location>
        <begin position="1"/>
        <end position="24"/>
    </location>
</feature>
<dbReference type="AlphaFoldDB" id="A0ABC9GA28"/>
<organism evidence="4 5">
    <name type="scientific">Urochloa decumbens</name>
    <dbReference type="NCBI Taxonomy" id="240449"/>
    <lineage>
        <taxon>Eukaryota</taxon>
        <taxon>Viridiplantae</taxon>
        <taxon>Streptophyta</taxon>
        <taxon>Embryophyta</taxon>
        <taxon>Tracheophyta</taxon>
        <taxon>Spermatophyta</taxon>
        <taxon>Magnoliopsida</taxon>
        <taxon>Liliopsida</taxon>
        <taxon>Poales</taxon>
        <taxon>Poaceae</taxon>
        <taxon>PACMAD clade</taxon>
        <taxon>Panicoideae</taxon>
        <taxon>Panicodae</taxon>
        <taxon>Paniceae</taxon>
        <taxon>Melinidinae</taxon>
        <taxon>Urochloa</taxon>
    </lineage>
</organism>
<dbReference type="EMBL" id="OZ075118">
    <property type="protein sequence ID" value="CAL5090846.1"/>
    <property type="molecule type" value="Genomic_DNA"/>
</dbReference>
<accession>A0ABC9GA28</accession>
<feature type="compositionally biased region" description="Basic residues" evidence="1">
    <location>
        <begin position="1"/>
        <end position="10"/>
    </location>
</feature>
<evidence type="ECO:0000259" key="3">
    <source>
        <dbReference type="Pfam" id="PF03151"/>
    </source>
</evidence>
<dbReference type="InterPro" id="IPR004853">
    <property type="entry name" value="Sugar_P_trans_dom"/>
</dbReference>
<feature type="transmembrane region" description="Helical" evidence="2">
    <location>
        <begin position="139"/>
        <end position="161"/>
    </location>
</feature>
<protein>
    <recommendedName>
        <fullName evidence="3">Sugar phosphate transporter domain-containing protein</fullName>
    </recommendedName>
</protein>
<evidence type="ECO:0000256" key="2">
    <source>
        <dbReference type="SAM" id="Phobius"/>
    </source>
</evidence>
<evidence type="ECO:0000313" key="5">
    <source>
        <dbReference type="Proteomes" id="UP001497457"/>
    </source>
</evidence>
<keyword evidence="2" id="KW-0812">Transmembrane</keyword>
<dbReference type="Proteomes" id="UP001497457">
    <property type="component" value="Chromosome 8b"/>
</dbReference>
<keyword evidence="5" id="KW-1185">Reference proteome</keyword>
<feature type="transmembrane region" description="Helical" evidence="2">
    <location>
        <begin position="60"/>
        <end position="78"/>
    </location>
</feature>
<feature type="transmembrane region" description="Helical" evidence="2">
    <location>
        <begin position="173"/>
        <end position="193"/>
    </location>
</feature>
<evidence type="ECO:0000313" key="4">
    <source>
        <dbReference type="EMBL" id="CAL5090846.1"/>
    </source>
</evidence>
<keyword evidence="2" id="KW-1133">Transmembrane helix</keyword>
<sequence length="223" mass="24181">MTKRKSKKKNAAGGEEGRTGGGHTKTTLQLGALLGLWHLFTVHNKQVLKVFPFPMNVTTLQFAVGTASALLMWTTGILERPKVSSAQIASILPLAIVHTMANLLTNLSPGKVAVSFTHVDKAHRDLKRYSSFPVPLSSMILQLVQLLIPWVVLCLVPTVTFQSRNVMRGSLGAINLFSVVIVMSFLLLAPVTFLTEGVRVTPAALQSTGLNLKQILKRSIFAA</sequence>
<evidence type="ECO:0000256" key="1">
    <source>
        <dbReference type="SAM" id="MobiDB-lite"/>
    </source>
</evidence>
<keyword evidence="2" id="KW-0472">Membrane</keyword>
<feature type="domain" description="Sugar phosphate transporter" evidence="3">
    <location>
        <begin position="29"/>
        <end position="159"/>
    </location>
</feature>
<gene>
    <name evidence="4" type="ORF">URODEC1_LOCUS114047</name>
</gene>